<keyword evidence="2" id="KW-1185">Reference proteome</keyword>
<accession>A0A1I7FL29</accession>
<organism evidence="1 2">
    <name type="scientific">Pontibacter akesuensis</name>
    <dbReference type="NCBI Taxonomy" id="388950"/>
    <lineage>
        <taxon>Bacteria</taxon>
        <taxon>Pseudomonadati</taxon>
        <taxon>Bacteroidota</taxon>
        <taxon>Cytophagia</taxon>
        <taxon>Cytophagales</taxon>
        <taxon>Hymenobacteraceae</taxon>
        <taxon>Pontibacter</taxon>
    </lineage>
</organism>
<sequence length="314" mass="35594">MSNTAPTYSDSRFWALQKRYESFALQQVRTSLEEVGHKGLAFYLQLLSIGALRKSFEKTPRLQEIITVFEGAFSINRRSAPSAGIAKAREVSLSGMLKLAALHADGTIANLERVSEEAFRYWLRWVQRLESQTAAGTAEGDSAVAKFLIVYHTLTSQVRRLEPAFTQEQIQLEAAKIDNVEPGLRDFNAVEAIGIRLFPELFQSALNETAQREKEDTRETESLHVPLDVTALGLNKFEWLGTQKELAEMHIELKRKGWIKEIEHRTISAAYTKGDTIRQLVKPSRGFVYPDVYTTAYRPKFDGIKQRPGSSKRK</sequence>
<dbReference type="AlphaFoldDB" id="A0A1I7FL29"/>
<dbReference type="RefSeq" id="WP_068839275.1">
    <property type="nucleotide sequence ID" value="NZ_BMXC01000001.1"/>
</dbReference>
<evidence type="ECO:0000313" key="2">
    <source>
        <dbReference type="Proteomes" id="UP000182491"/>
    </source>
</evidence>
<dbReference type="STRING" id="388950.GCA_001611675_03423"/>
<dbReference type="Proteomes" id="UP000182491">
    <property type="component" value="Unassembled WGS sequence"/>
</dbReference>
<proteinExistence type="predicted"/>
<name>A0A1I7FL29_9BACT</name>
<dbReference type="EMBL" id="FPCA01000001">
    <property type="protein sequence ID" value="SFU36848.1"/>
    <property type="molecule type" value="Genomic_DNA"/>
</dbReference>
<dbReference type="OrthoDB" id="1454031at2"/>
<reference evidence="2" key="1">
    <citation type="submission" date="2016-10" db="EMBL/GenBank/DDBJ databases">
        <authorList>
            <person name="Varghese N."/>
        </authorList>
    </citation>
    <scope>NUCLEOTIDE SEQUENCE [LARGE SCALE GENOMIC DNA]</scope>
    <source>
        <strain evidence="2">DSM 18820</strain>
    </source>
</reference>
<gene>
    <name evidence="1" type="ORF">SAMN04487941_0286</name>
</gene>
<evidence type="ECO:0000313" key="1">
    <source>
        <dbReference type="EMBL" id="SFU36848.1"/>
    </source>
</evidence>
<protein>
    <submittedName>
        <fullName evidence="1">Uncharacterized protein</fullName>
    </submittedName>
</protein>